<organism evidence="2 3">
    <name type="scientific">Roseomonas elaeocarpi</name>
    <dbReference type="NCBI Taxonomy" id="907779"/>
    <lineage>
        <taxon>Bacteria</taxon>
        <taxon>Pseudomonadati</taxon>
        <taxon>Pseudomonadota</taxon>
        <taxon>Alphaproteobacteria</taxon>
        <taxon>Acetobacterales</taxon>
        <taxon>Roseomonadaceae</taxon>
        <taxon>Roseomonas</taxon>
    </lineage>
</organism>
<dbReference type="EMBL" id="JBHLUN010000010">
    <property type="protein sequence ID" value="MFC0409690.1"/>
    <property type="molecule type" value="Genomic_DNA"/>
</dbReference>
<dbReference type="Pfam" id="PF18743">
    <property type="entry name" value="AHJR-like"/>
    <property type="match status" value="1"/>
</dbReference>
<reference evidence="2 3" key="1">
    <citation type="submission" date="2024-09" db="EMBL/GenBank/DDBJ databases">
        <authorList>
            <person name="Sun Q."/>
            <person name="Mori K."/>
        </authorList>
    </citation>
    <scope>NUCLEOTIDE SEQUENCE [LARGE SCALE GENOMIC DNA]</scope>
    <source>
        <strain evidence="2 3">TBRC 5777</strain>
    </source>
</reference>
<evidence type="ECO:0000313" key="2">
    <source>
        <dbReference type="EMBL" id="MFC0409690.1"/>
    </source>
</evidence>
<comment type="caution">
    <text evidence="2">The sequence shown here is derived from an EMBL/GenBank/DDBJ whole genome shotgun (WGS) entry which is preliminary data.</text>
</comment>
<accession>A0ABV6JWF2</accession>
<gene>
    <name evidence="2" type="ORF">ACFFGY_15665</name>
</gene>
<dbReference type="InterPro" id="IPR040902">
    <property type="entry name" value="AHJR-like"/>
</dbReference>
<feature type="domain" description="REase AHJR-like" evidence="1">
    <location>
        <begin position="6"/>
        <end position="124"/>
    </location>
</feature>
<evidence type="ECO:0000259" key="1">
    <source>
        <dbReference type="Pfam" id="PF18743"/>
    </source>
</evidence>
<keyword evidence="3" id="KW-1185">Reference proteome</keyword>
<protein>
    <recommendedName>
        <fullName evidence="1">REase AHJR-like domain-containing protein</fullName>
    </recommendedName>
</protein>
<proteinExistence type="predicted"/>
<evidence type="ECO:0000313" key="3">
    <source>
        <dbReference type="Proteomes" id="UP001589865"/>
    </source>
</evidence>
<dbReference type="RefSeq" id="WP_377045437.1">
    <property type="nucleotide sequence ID" value="NZ_JBHLUN010000010.1"/>
</dbReference>
<dbReference type="Proteomes" id="UP001589865">
    <property type="component" value="Unassembled WGS sequence"/>
</dbReference>
<sequence length="221" mass="24163">MNEFEREDAESSTLIKVGNDFISKGYDFLINPSDAELPDFLKPYRPDALAISKSGEDKVIIEIKGRNSRRLKVPLTEIDSTAANKSGWRYLLIYTGQDPSDIIDLPRPSKSQIKEALGEVKSLSSSGYSKAAILEGWSILEALARSIYPANITTSLRPLPSSAVIERLAMDGQIDSAAAEKLKKISSVRNSVAHGNLSVSVPRNDVEQLIESIESISDQIA</sequence>
<name>A0ABV6JWF2_9PROT</name>